<evidence type="ECO:0000256" key="1">
    <source>
        <dbReference type="ARBA" id="ARBA00005228"/>
    </source>
</evidence>
<dbReference type="GO" id="GO:0006508">
    <property type="term" value="P:proteolysis"/>
    <property type="evidence" value="ECO:0007669"/>
    <property type="project" value="UniProtKB-KW"/>
</dbReference>
<reference evidence="7" key="1">
    <citation type="journal article" date="2014" name="Int. J. Syst. Evol. Microbiol.">
        <title>Complete genome sequence of Corynebacterium casei LMG S-19264T (=DSM 44701T), isolated from a smear-ripened cheese.</title>
        <authorList>
            <consortium name="US DOE Joint Genome Institute (JGI-PGF)"/>
            <person name="Walter F."/>
            <person name="Albersmeier A."/>
            <person name="Kalinowski J."/>
            <person name="Ruckert C."/>
        </authorList>
    </citation>
    <scope>NUCLEOTIDE SEQUENCE</scope>
    <source>
        <strain evidence="7">CGMCC 1.10998</strain>
    </source>
</reference>
<dbReference type="InterPro" id="IPR029058">
    <property type="entry name" value="AB_hydrolase_fold"/>
</dbReference>
<feature type="domain" description="Peptidase S9 prolyl oligopeptidase catalytic" evidence="5">
    <location>
        <begin position="489"/>
        <end position="704"/>
    </location>
</feature>
<dbReference type="Pfam" id="PF00326">
    <property type="entry name" value="Peptidase_S9"/>
    <property type="match status" value="1"/>
</dbReference>
<proteinExistence type="inferred from homology"/>
<evidence type="ECO:0000256" key="4">
    <source>
        <dbReference type="ARBA" id="ARBA00022825"/>
    </source>
</evidence>
<dbReference type="PROSITE" id="PS00708">
    <property type="entry name" value="PRO_ENDOPEP_SER"/>
    <property type="match status" value="1"/>
</dbReference>
<dbReference type="GO" id="GO:0004252">
    <property type="term" value="F:serine-type endopeptidase activity"/>
    <property type="evidence" value="ECO:0007669"/>
    <property type="project" value="InterPro"/>
</dbReference>
<accession>A0A916UF17</accession>
<dbReference type="EMBL" id="BMED01000001">
    <property type="protein sequence ID" value="GGC69925.1"/>
    <property type="molecule type" value="Genomic_DNA"/>
</dbReference>
<dbReference type="SUPFAM" id="SSF53474">
    <property type="entry name" value="alpha/beta-Hydrolases"/>
    <property type="match status" value="1"/>
</dbReference>
<dbReference type="Gene3D" id="3.40.50.1820">
    <property type="entry name" value="alpha/beta hydrolase"/>
    <property type="match status" value="1"/>
</dbReference>
<dbReference type="Proteomes" id="UP000637423">
    <property type="component" value="Unassembled WGS sequence"/>
</dbReference>
<dbReference type="InterPro" id="IPR001375">
    <property type="entry name" value="Peptidase_S9_cat"/>
</dbReference>
<keyword evidence="3" id="KW-0378">Hydrolase</keyword>
<dbReference type="Gene3D" id="2.130.10.120">
    <property type="entry name" value="Prolyl oligopeptidase, N-terminal domain"/>
    <property type="match status" value="1"/>
</dbReference>
<comment type="similarity">
    <text evidence="1">Belongs to the peptidase S9A family.</text>
</comment>
<evidence type="ECO:0000256" key="3">
    <source>
        <dbReference type="ARBA" id="ARBA00022801"/>
    </source>
</evidence>
<dbReference type="PRINTS" id="PR00862">
    <property type="entry name" value="PROLIGOPTASE"/>
</dbReference>
<keyword evidence="8" id="KW-1185">Reference proteome</keyword>
<dbReference type="FunFam" id="3.40.50.1820:FF:000005">
    <property type="entry name" value="Prolyl endopeptidase"/>
    <property type="match status" value="1"/>
</dbReference>
<sequence>MLLLTSHCYAADAATPTMPDAPVAAKRPKVDTNFGDRRVDDYFWLREKSNPEVISYLEAENAYAEKALEPTKSLQDKLYKEMLGRIQETDVSAPYRNGKYYYYSRTEAGKQYNILCRKLIQADGTYEASPEEITLDVNQLAEGKKFMSVDAAIISPDGNYLAYATDGTGFRQYVLQVKDLRTGKLVLENRERITSIAWTRDSKNLFYTTEDAVTKRSNQLHLAAINQGQNQAKDKLVYEEKDELFHIDVALDRSKEYIFLSIASSTTTETRFVHADKPASPWQIVLPRKKDQEYSVDYQGGSFYIRINDTGRNFRVIRTPTEKIARTDKRNWHEVVAHRSDVMLEHIDLFKNYLVVHERDKGLQQLAITELSSKKQHRIAFPEAVYSLAGGKNLEWDTKTLTYSYQSFTTPFSVYEYDMGKQAGKLIKRRAVLGGFNPDDYTSERRFTKASDGKMIPVSIVYKKGVKLDGSAPLSLNAYGSYGFPYPISFSSNRLSLLDRGVVFAVAHIRGGGDLGKAWYDDGKMLKKKNTFTDFITAAEFLINEKFTSSDRLAIEGGSAGGLLMGAVTNMRPDLFKLVISHVPFVDVVNTMLDASLPLTVGEYEEWGNPNEKPYYDYIKSYSPYDNLAAKAYPTILVKTSLNDSQVMYWEPAKYVAKLRSLKTDKNPLLLVTNMGAGHGGASGRYDALKENALDYAFLLTTLGIKE</sequence>
<name>A0A916UF17_9BURK</name>
<dbReference type="PANTHER" id="PTHR11757:SF19">
    <property type="entry name" value="PROLYL ENDOPEPTIDASE-LIKE"/>
    <property type="match status" value="1"/>
</dbReference>
<dbReference type="InterPro" id="IPR023302">
    <property type="entry name" value="Pept_S9A_N"/>
</dbReference>
<dbReference type="AlphaFoldDB" id="A0A916UF17"/>
<evidence type="ECO:0000313" key="8">
    <source>
        <dbReference type="Proteomes" id="UP000637423"/>
    </source>
</evidence>
<gene>
    <name evidence="7" type="ORF">GCM10011396_16190</name>
</gene>
<organism evidence="7 8">
    <name type="scientific">Undibacterium terreum</name>
    <dbReference type="NCBI Taxonomy" id="1224302"/>
    <lineage>
        <taxon>Bacteria</taxon>
        <taxon>Pseudomonadati</taxon>
        <taxon>Pseudomonadota</taxon>
        <taxon>Betaproteobacteria</taxon>
        <taxon>Burkholderiales</taxon>
        <taxon>Oxalobacteraceae</taxon>
        <taxon>Undibacterium</taxon>
    </lineage>
</organism>
<feature type="domain" description="Peptidase S9A N-terminal" evidence="6">
    <location>
        <begin position="22"/>
        <end position="429"/>
    </location>
</feature>
<protein>
    <submittedName>
        <fullName evidence="7">Oligopeptidase B</fullName>
    </submittedName>
</protein>
<keyword evidence="4" id="KW-0720">Serine protease</keyword>
<evidence type="ECO:0000313" key="7">
    <source>
        <dbReference type="EMBL" id="GGC69925.1"/>
    </source>
</evidence>
<evidence type="ECO:0000259" key="6">
    <source>
        <dbReference type="Pfam" id="PF02897"/>
    </source>
</evidence>
<dbReference type="InterPro" id="IPR002470">
    <property type="entry name" value="Peptidase_S9A"/>
</dbReference>
<dbReference type="SUPFAM" id="SSF50993">
    <property type="entry name" value="Peptidase/esterase 'gauge' domain"/>
    <property type="match status" value="1"/>
</dbReference>
<evidence type="ECO:0000256" key="2">
    <source>
        <dbReference type="ARBA" id="ARBA00022670"/>
    </source>
</evidence>
<dbReference type="PANTHER" id="PTHR11757">
    <property type="entry name" value="PROTEASE FAMILY S9A OLIGOPEPTIDASE"/>
    <property type="match status" value="1"/>
</dbReference>
<comment type="caution">
    <text evidence="7">The sequence shown here is derived from an EMBL/GenBank/DDBJ whole genome shotgun (WGS) entry which is preliminary data.</text>
</comment>
<keyword evidence="2" id="KW-0645">Protease</keyword>
<evidence type="ECO:0000259" key="5">
    <source>
        <dbReference type="Pfam" id="PF00326"/>
    </source>
</evidence>
<dbReference type="Pfam" id="PF02897">
    <property type="entry name" value="Peptidase_S9_N"/>
    <property type="match status" value="1"/>
</dbReference>
<dbReference type="InterPro" id="IPR002471">
    <property type="entry name" value="Pept_S9_AS"/>
</dbReference>
<dbReference type="InterPro" id="IPR051543">
    <property type="entry name" value="Serine_Peptidase_S9A"/>
</dbReference>
<reference evidence="7" key="2">
    <citation type="submission" date="2020-09" db="EMBL/GenBank/DDBJ databases">
        <authorList>
            <person name="Sun Q."/>
            <person name="Zhou Y."/>
        </authorList>
    </citation>
    <scope>NUCLEOTIDE SEQUENCE</scope>
    <source>
        <strain evidence="7">CGMCC 1.10998</strain>
    </source>
</reference>